<evidence type="ECO:0008006" key="5">
    <source>
        <dbReference type="Google" id="ProtNLM"/>
    </source>
</evidence>
<dbReference type="AlphaFoldDB" id="A0A7S0S1B3"/>
<dbReference type="Gene3D" id="2.130.10.10">
    <property type="entry name" value="YVTN repeat-like/Quinoprotein amine dehydrogenase"/>
    <property type="match status" value="1"/>
</dbReference>
<name>A0A7S0S1B3_9CHLO</name>
<feature type="repeat" description="WD" evidence="3">
    <location>
        <begin position="233"/>
        <end position="275"/>
    </location>
</feature>
<dbReference type="SMART" id="SM00320">
    <property type="entry name" value="WD40"/>
    <property type="match status" value="4"/>
</dbReference>
<dbReference type="PANTHER" id="PTHR47822:SF2">
    <property type="entry name" value="F-BOX AND WD-40 DOMAIN PROTEIN 7"/>
    <property type="match status" value="1"/>
</dbReference>
<proteinExistence type="predicted"/>
<evidence type="ECO:0000256" key="1">
    <source>
        <dbReference type="ARBA" id="ARBA00022574"/>
    </source>
</evidence>
<evidence type="ECO:0000313" key="4">
    <source>
        <dbReference type="EMBL" id="CAD8692736.1"/>
    </source>
</evidence>
<dbReference type="EMBL" id="HBFB01030300">
    <property type="protein sequence ID" value="CAD8692736.1"/>
    <property type="molecule type" value="Transcribed_RNA"/>
</dbReference>
<dbReference type="PROSITE" id="PS50294">
    <property type="entry name" value="WD_REPEATS_REGION"/>
    <property type="match status" value="1"/>
</dbReference>
<accession>A0A7S0S1B3</accession>
<sequence length="403" mass="43165">MRPAGVQPYYRAGAEMDDDIDDGVPYDGTDPGANFDVNASGSTLSASDRAIAASWRRPASLADEPEAAPLPAIQKIVTTGRELRAGKVHVYEKGLQGLCTTINPSGDTVAVGCQNSHVMLVDIKTCKTMAIHDLSEGRIAAITAIRYRPEVPGGSQNVALLAQEQHILNVHMSTGRVLSSRKEEGNKIAALELRPSGGDLLATAGSDAVVRVYDETRGGAPRATLDHGDDSTTTGHSNRVYSISWVPGHPDLLVSGGWDRTLQVWDLRLERSVRSFFGPYVCGDAVDMRGGVLLTGSWRHANPLQLWDFGSGRLLTNLPFFQPEHEACMLYAAKFGRAPFSDNVILAGGSGKRPCVKVFQSTGEVVGTLPCPSSVNALDTMGWGPRDRVAAVCCDDRLMVVPI</sequence>
<keyword evidence="1 3" id="KW-0853">WD repeat</keyword>
<dbReference type="PANTHER" id="PTHR47822">
    <property type="entry name" value="CARBOHYDRATE BINDING DOMAIN CONTAINING PROTEIN"/>
    <property type="match status" value="1"/>
</dbReference>
<organism evidence="4">
    <name type="scientific">Chlamydomonas leiostraca</name>
    <dbReference type="NCBI Taxonomy" id="1034604"/>
    <lineage>
        <taxon>Eukaryota</taxon>
        <taxon>Viridiplantae</taxon>
        <taxon>Chlorophyta</taxon>
        <taxon>core chlorophytes</taxon>
        <taxon>Chlorophyceae</taxon>
        <taxon>CS clade</taxon>
        <taxon>Chlamydomonadales</taxon>
        <taxon>Chlamydomonadaceae</taxon>
        <taxon>Chlamydomonas</taxon>
    </lineage>
</organism>
<dbReference type="PROSITE" id="PS00678">
    <property type="entry name" value="WD_REPEATS_1"/>
    <property type="match status" value="1"/>
</dbReference>
<protein>
    <recommendedName>
        <fullName evidence="5">Anaphase-promoting complex subunit 4 WD40 domain-containing protein</fullName>
    </recommendedName>
</protein>
<dbReference type="SUPFAM" id="SSF50978">
    <property type="entry name" value="WD40 repeat-like"/>
    <property type="match status" value="1"/>
</dbReference>
<dbReference type="Pfam" id="PF00400">
    <property type="entry name" value="WD40"/>
    <property type="match status" value="1"/>
</dbReference>
<keyword evidence="2" id="KW-0677">Repeat</keyword>
<dbReference type="InterPro" id="IPR015943">
    <property type="entry name" value="WD40/YVTN_repeat-like_dom_sf"/>
</dbReference>
<reference evidence="4" key="1">
    <citation type="submission" date="2021-01" db="EMBL/GenBank/DDBJ databases">
        <authorList>
            <person name="Corre E."/>
            <person name="Pelletier E."/>
            <person name="Niang G."/>
            <person name="Scheremetjew M."/>
            <person name="Finn R."/>
            <person name="Kale V."/>
            <person name="Holt S."/>
            <person name="Cochrane G."/>
            <person name="Meng A."/>
            <person name="Brown T."/>
            <person name="Cohen L."/>
        </authorList>
    </citation>
    <scope>NUCLEOTIDE SEQUENCE</scope>
    <source>
        <strain evidence="4">SAG 11-49</strain>
    </source>
</reference>
<dbReference type="InterPro" id="IPR036322">
    <property type="entry name" value="WD40_repeat_dom_sf"/>
</dbReference>
<evidence type="ECO:0000256" key="3">
    <source>
        <dbReference type="PROSITE-ProRule" id="PRU00221"/>
    </source>
</evidence>
<dbReference type="PROSITE" id="PS50082">
    <property type="entry name" value="WD_REPEATS_2"/>
    <property type="match status" value="1"/>
</dbReference>
<dbReference type="InterPro" id="IPR019775">
    <property type="entry name" value="WD40_repeat_CS"/>
</dbReference>
<gene>
    <name evidence="4" type="ORF">CLEI1391_LOCUS16919</name>
</gene>
<dbReference type="InterPro" id="IPR001680">
    <property type="entry name" value="WD40_rpt"/>
</dbReference>
<evidence type="ECO:0000256" key="2">
    <source>
        <dbReference type="ARBA" id="ARBA00022737"/>
    </source>
</evidence>